<sequence length="712" mass="78407">MSADDGRPSGKRAERKPTPIEDISPRRAKLEYSRLAEELAEYDRRYYQEDSPAVSDADYDALRQRYEALERAFPELSSDASLTKKVGAAPAEKFAKIKHVVPMLSLGNVFADEEVHEFVARVRRFLGFADEAPLFFTAEPKIDGLSCSLRYEKGVLVYAATRGDGYEGEDITANIRTLEEIPQRLHGESWPDVLEARGEVYMRREDFFALNERQAAANKPLFANPRNSAAGSLRQLDPKVTASRPLRFFAYSWGEVSVMPSDTQYGMVQALASFGLPTNPLTKICAGAEEMLAHFRDIEARRATLGYDIDGVVYKVDDIGLQTRLGFVSRAPRWAVAHKFPAEQAKTIVRGIDINVGRTGALTPIARLEPVTVGGVVVSNATLHNEDEIARKDIRVGDTVVVQRAGDVIPQIVEVVLDKRPEGTKPYEFPHVCPACGSAAVREIDEKGVEDVVRRCTGSLVCPAQGIERLKHFASRNAMDIEGLGDKQIEAFFEEGLIRTASEIFTLAERNRASLTKLENREGYGETSVRNLFAAIDARRSVPINRFLFALGIRHVGETNAKRLARHFADFASLRDTARDAAPGSEARERIESIEGIGGVVAEALYDFFAEPHNEREIDALLTHVTLEPMPQIESASPVAGKTVVFTGALERLTRDEAKAQAERFGAKISGSVSKKTDLVVAGPGAGSKLAKAEELGVEVISEEEWFARTGQ</sequence>
<evidence type="ECO:0000256" key="3">
    <source>
        <dbReference type="ARBA" id="ARBA00013308"/>
    </source>
</evidence>
<dbReference type="GO" id="GO:0003677">
    <property type="term" value="F:DNA binding"/>
    <property type="evidence" value="ECO:0007669"/>
    <property type="project" value="InterPro"/>
</dbReference>
<dbReference type="PROSITE" id="PS01055">
    <property type="entry name" value="DNA_LIGASE_N1"/>
    <property type="match status" value="1"/>
</dbReference>
<dbReference type="InterPro" id="IPR004149">
    <property type="entry name" value="Znf_DNAligase_C4"/>
</dbReference>
<dbReference type="OrthoDB" id="9759736at2"/>
<dbReference type="Gene3D" id="1.10.287.610">
    <property type="entry name" value="Helix hairpin bin"/>
    <property type="match status" value="1"/>
</dbReference>
<dbReference type="InterPro" id="IPR041663">
    <property type="entry name" value="DisA/LigA_HHH"/>
</dbReference>
<feature type="binding site" evidence="15">
    <location>
        <position position="456"/>
    </location>
    <ligand>
        <name>Zn(2+)</name>
        <dbReference type="ChEBI" id="CHEBI:29105"/>
    </ligand>
</feature>
<dbReference type="Pfam" id="PF03120">
    <property type="entry name" value="OB_DNA_ligase"/>
    <property type="match status" value="1"/>
</dbReference>
<feature type="binding site" evidence="15">
    <location>
        <begin position="105"/>
        <end position="106"/>
    </location>
    <ligand>
        <name>NAD(+)</name>
        <dbReference type="ChEBI" id="CHEBI:57540"/>
    </ligand>
</feature>
<keyword evidence="10 15" id="KW-0520">NAD</keyword>
<dbReference type="Gene3D" id="3.40.50.10190">
    <property type="entry name" value="BRCT domain"/>
    <property type="match status" value="1"/>
</dbReference>
<accession>A0A2U1SP40</accession>
<evidence type="ECO:0000256" key="5">
    <source>
        <dbReference type="ARBA" id="ARBA00022705"/>
    </source>
</evidence>
<feature type="binding site" evidence="15">
    <location>
        <position position="315"/>
    </location>
    <ligand>
        <name>NAD(+)</name>
        <dbReference type="ChEBI" id="CHEBI:57540"/>
    </ligand>
</feature>
<dbReference type="FunFam" id="3.30.470.30:FF:000001">
    <property type="entry name" value="DNA ligase"/>
    <property type="match status" value="1"/>
</dbReference>
<comment type="function">
    <text evidence="1 15">DNA ligase that catalyzes the formation of phosphodiester linkages between 5'-phosphoryl and 3'-hydroxyl groups in double-stranded DNA using NAD as a coenzyme and as the energy source for the reaction. It is essential for DNA replication and repair of damaged DNA.</text>
</comment>
<dbReference type="InterPro" id="IPR018239">
    <property type="entry name" value="DNA_ligase_AS"/>
</dbReference>
<gene>
    <name evidence="15" type="primary">ligA</name>
    <name evidence="18" type="ORF">C5689_13170</name>
</gene>
<dbReference type="InterPro" id="IPR013840">
    <property type="entry name" value="DNAligase_N"/>
</dbReference>
<evidence type="ECO:0000256" key="4">
    <source>
        <dbReference type="ARBA" id="ARBA00022598"/>
    </source>
</evidence>
<dbReference type="Pfam" id="PF01653">
    <property type="entry name" value="DNA_ligase_aden"/>
    <property type="match status" value="1"/>
</dbReference>
<evidence type="ECO:0000256" key="11">
    <source>
        <dbReference type="ARBA" id="ARBA00023204"/>
    </source>
</evidence>
<evidence type="ECO:0000256" key="9">
    <source>
        <dbReference type="ARBA" id="ARBA00022842"/>
    </source>
</evidence>
<dbReference type="SMART" id="SM00532">
    <property type="entry name" value="LIGANc"/>
    <property type="match status" value="1"/>
</dbReference>
<evidence type="ECO:0000256" key="16">
    <source>
        <dbReference type="SAM" id="MobiDB-lite"/>
    </source>
</evidence>
<dbReference type="SUPFAM" id="SSF56091">
    <property type="entry name" value="DNA ligase/mRNA capping enzyme, catalytic domain"/>
    <property type="match status" value="1"/>
</dbReference>
<keyword evidence="4 15" id="KW-0436">Ligase</keyword>
<evidence type="ECO:0000256" key="10">
    <source>
        <dbReference type="ARBA" id="ARBA00023027"/>
    </source>
</evidence>
<dbReference type="FunFam" id="2.40.50.140:FF:000012">
    <property type="entry name" value="DNA ligase"/>
    <property type="match status" value="1"/>
</dbReference>
<organism evidence="18 19">
    <name type="scientific">Methylosinus sporium</name>
    <dbReference type="NCBI Taxonomy" id="428"/>
    <lineage>
        <taxon>Bacteria</taxon>
        <taxon>Pseudomonadati</taxon>
        <taxon>Pseudomonadota</taxon>
        <taxon>Alphaproteobacteria</taxon>
        <taxon>Hyphomicrobiales</taxon>
        <taxon>Methylocystaceae</taxon>
        <taxon>Methylosinus</taxon>
    </lineage>
</organism>
<keyword evidence="8 15" id="KW-0862">Zinc</keyword>
<feature type="domain" description="BRCT" evidence="17">
    <location>
        <begin position="634"/>
        <end position="712"/>
    </location>
</feature>
<dbReference type="PIRSF" id="PIRSF001604">
    <property type="entry name" value="LigA"/>
    <property type="match status" value="1"/>
</dbReference>
<dbReference type="CDD" id="cd00114">
    <property type="entry name" value="LIGANc"/>
    <property type="match status" value="1"/>
</dbReference>
<keyword evidence="19" id="KW-1185">Reference proteome</keyword>
<evidence type="ECO:0000313" key="18">
    <source>
        <dbReference type="EMBL" id="PWB93373.1"/>
    </source>
</evidence>
<evidence type="ECO:0000256" key="13">
    <source>
        <dbReference type="ARBA" id="ARBA00034005"/>
    </source>
</evidence>
<dbReference type="InterPro" id="IPR001679">
    <property type="entry name" value="DNA_ligase"/>
</dbReference>
<evidence type="ECO:0000256" key="6">
    <source>
        <dbReference type="ARBA" id="ARBA00022723"/>
    </source>
</evidence>
<evidence type="ECO:0000256" key="14">
    <source>
        <dbReference type="ARBA" id="ARBA00060881"/>
    </source>
</evidence>
<dbReference type="HAMAP" id="MF_01588">
    <property type="entry name" value="DNA_ligase_A"/>
    <property type="match status" value="1"/>
</dbReference>
<dbReference type="Pfam" id="PF03119">
    <property type="entry name" value="DNA_ligase_ZBD"/>
    <property type="match status" value="1"/>
</dbReference>
<name>A0A2U1SP40_METSR</name>
<keyword evidence="12 15" id="KW-0464">Manganese</keyword>
<dbReference type="Gene3D" id="1.10.150.20">
    <property type="entry name" value="5' to 3' exonuclease, C-terminal subdomain"/>
    <property type="match status" value="2"/>
</dbReference>
<feature type="active site" description="N6-AMP-lysine intermediate" evidence="15">
    <location>
        <position position="141"/>
    </location>
</feature>
<dbReference type="NCBIfam" id="NF005932">
    <property type="entry name" value="PRK07956.1"/>
    <property type="match status" value="1"/>
</dbReference>
<keyword evidence="7 15" id="KW-0227">DNA damage</keyword>
<comment type="caution">
    <text evidence="18">The sequence shown here is derived from an EMBL/GenBank/DDBJ whole genome shotgun (WGS) entry which is preliminary data.</text>
</comment>
<dbReference type="SMART" id="SM00292">
    <property type="entry name" value="BRCT"/>
    <property type="match status" value="1"/>
</dbReference>
<evidence type="ECO:0000256" key="2">
    <source>
        <dbReference type="ARBA" id="ARBA00012722"/>
    </source>
</evidence>
<feature type="binding site" evidence="15">
    <location>
        <position position="139"/>
    </location>
    <ligand>
        <name>NAD(+)</name>
        <dbReference type="ChEBI" id="CHEBI:57540"/>
    </ligand>
</feature>
<dbReference type="Proteomes" id="UP000245137">
    <property type="component" value="Unassembled WGS sequence"/>
</dbReference>
<dbReference type="Pfam" id="PF00533">
    <property type="entry name" value="BRCT"/>
    <property type="match status" value="1"/>
</dbReference>
<dbReference type="SUPFAM" id="SSF50249">
    <property type="entry name" value="Nucleic acid-binding proteins"/>
    <property type="match status" value="1"/>
</dbReference>
<dbReference type="GO" id="GO:0005829">
    <property type="term" value="C:cytosol"/>
    <property type="evidence" value="ECO:0007669"/>
    <property type="project" value="TreeGrafter"/>
</dbReference>
<proteinExistence type="inferred from homology"/>
<feature type="binding site" evidence="15">
    <location>
        <position position="433"/>
    </location>
    <ligand>
        <name>Zn(2+)</name>
        <dbReference type="ChEBI" id="CHEBI:29105"/>
    </ligand>
</feature>
<dbReference type="CDD" id="cd17748">
    <property type="entry name" value="BRCT_DNA_ligase_like"/>
    <property type="match status" value="1"/>
</dbReference>
<evidence type="ECO:0000256" key="12">
    <source>
        <dbReference type="ARBA" id="ARBA00023211"/>
    </source>
</evidence>
<dbReference type="PROSITE" id="PS50172">
    <property type="entry name" value="BRCT"/>
    <property type="match status" value="1"/>
</dbReference>
<dbReference type="Gene3D" id="6.20.10.30">
    <property type="match status" value="1"/>
</dbReference>
<dbReference type="SUPFAM" id="SSF47781">
    <property type="entry name" value="RuvA domain 2-like"/>
    <property type="match status" value="1"/>
</dbReference>
<feature type="binding site" evidence="15">
    <location>
        <position position="462"/>
    </location>
    <ligand>
        <name>Zn(2+)</name>
        <dbReference type="ChEBI" id="CHEBI:29105"/>
    </ligand>
</feature>
<dbReference type="InterPro" id="IPR010994">
    <property type="entry name" value="RuvA_2-like"/>
</dbReference>
<evidence type="ECO:0000256" key="8">
    <source>
        <dbReference type="ARBA" id="ARBA00022833"/>
    </source>
</evidence>
<evidence type="ECO:0000256" key="1">
    <source>
        <dbReference type="ARBA" id="ARBA00004067"/>
    </source>
</evidence>
<feature type="binding site" evidence="15">
    <location>
        <position position="199"/>
    </location>
    <ligand>
        <name>NAD(+)</name>
        <dbReference type="ChEBI" id="CHEBI:57540"/>
    </ligand>
</feature>
<dbReference type="SUPFAM" id="SSF52113">
    <property type="entry name" value="BRCT domain"/>
    <property type="match status" value="1"/>
</dbReference>
<dbReference type="GO" id="GO:0006281">
    <property type="term" value="P:DNA repair"/>
    <property type="evidence" value="ECO:0007669"/>
    <property type="project" value="UniProtKB-KW"/>
</dbReference>
<dbReference type="AlphaFoldDB" id="A0A2U1SP40"/>
<dbReference type="InterPro" id="IPR004150">
    <property type="entry name" value="NAD_DNA_ligase_OB"/>
</dbReference>
<dbReference type="PANTHER" id="PTHR23389:SF9">
    <property type="entry name" value="DNA LIGASE"/>
    <property type="match status" value="1"/>
</dbReference>
<dbReference type="InterPro" id="IPR013839">
    <property type="entry name" value="DNAligase_adenylation"/>
</dbReference>
<keyword evidence="9 15" id="KW-0460">Magnesium</keyword>
<dbReference type="InterPro" id="IPR036420">
    <property type="entry name" value="BRCT_dom_sf"/>
</dbReference>
<dbReference type="NCBIfam" id="TIGR00575">
    <property type="entry name" value="dnlj"/>
    <property type="match status" value="1"/>
</dbReference>
<evidence type="ECO:0000256" key="7">
    <source>
        <dbReference type="ARBA" id="ARBA00022763"/>
    </source>
</evidence>
<dbReference type="Gene3D" id="2.40.50.140">
    <property type="entry name" value="Nucleic acid-binding proteins"/>
    <property type="match status" value="1"/>
</dbReference>
<dbReference type="InterPro" id="IPR012340">
    <property type="entry name" value="NA-bd_OB-fold"/>
</dbReference>
<dbReference type="EMBL" id="PUIV01000022">
    <property type="protein sequence ID" value="PWB93373.1"/>
    <property type="molecule type" value="Genomic_DNA"/>
</dbReference>
<comment type="similarity">
    <text evidence="14 15">Belongs to the NAD-dependent DNA ligase family. LigA subfamily.</text>
</comment>
<dbReference type="GO" id="GO:0003911">
    <property type="term" value="F:DNA ligase (NAD+) activity"/>
    <property type="evidence" value="ECO:0007669"/>
    <property type="project" value="UniProtKB-UniRule"/>
</dbReference>
<dbReference type="GO" id="GO:0006260">
    <property type="term" value="P:DNA replication"/>
    <property type="evidence" value="ECO:0007669"/>
    <property type="project" value="UniProtKB-KW"/>
</dbReference>
<dbReference type="PANTHER" id="PTHR23389">
    <property type="entry name" value="CHROMOSOME TRANSMISSION FIDELITY FACTOR 18"/>
    <property type="match status" value="1"/>
</dbReference>
<evidence type="ECO:0000259" key="17">
    <source>
        <dbReference type="PROSITE" id="PS50172"/>
    </source>
</evidence>
<dbReference type="GO" id="GO:0046872">
    <property type="term" value="F:metal ion binding"/>
    <property type="evidence" value="ECO:0007669"/>
    <property type="project" value="UniProtKB-KW"/>
</dbReference>
<keyword evidence="6 15" id="KW-0479">Metal-binding</keyword>
<comment type="catalytic activity">
    <reaction evidence="13 15">
        <text>NAD(+) + (deoxyribonucleotide)n-3'-hydroxyl + 5'-phospho-(deoxyribonucleotide)m = (deoxyribonucleotide)n+m + AMP + beta-nicotinamide D-nucleotide.</text>
        <dbReference type="EC" id="6.5.1.2"/>
    </reaction>
</comment>
<dbReference type="Pfam" id="PF12826">
    <property type="entry name" value="HHH_2"/>
    <property type="match status" value="1"/>
</dbReference>
<dbReference type="RefSeq" id="WP_108917736.1">
    <property type="nucleotide sequence ID" value="NZ_BGJY01000011.1"/>
</dbReference>
<keyword evidence="11 15" id="KW-0234">DNA repair</keyword>
<protein>
    <recommendedName>
        <fullName evidence="3 15">DNA ligase</fullName>
        <ecNumber evidence="2 15">6.5.1.2</ecNumber>
    </recommendedName>
    <alternativeName>
        <fullName evidence="15">Polydeoxyribonucleotide synthase [NAD(+)]</fullName>
    </alternativeName>
</protein>
<feature type="binding site" evidence="15">
    <location>
        <position position="436"/>
    </location>
    <ligand>
        <name>Zn(2+)</name>
        <dbReference type="ChEBI" id="CHEBI:29105"/>
    </ligand>
</feature>
<dbReference type="FunFam" id="1.10.150.20:FF:000007">
    <property type="entry name" value="DNA ligase"/>
    <property type="match status" value="1"/>
</dbReference>
<dbReference type="EC" id="6.5.1.2" evidence="2 15"/>
<reference evidence="18 19" key="1">
    <citation type="journal article" date="2018" name="Appl. Microbiol. Biotechnol.">
        <title>Co-cultivation of the strictly anaerobic methanogen Methanosarcina barkeri with aerobic methanotrophs in an oxygen-limited membrane bioreactor.</title>
        <authorList>
            <person name="In 't Zandt M.H."/>
            <person name="van den Bosch T.J.M."/>
            <person name="Rijkers R."/>
            <person name="van Kessel M.A.H.J."/>
            <person name="Jetten M.S.M."/>
            <person name="Welte C.U."/>
        </authorList>
    </citation>
    <scope>NUCLEOTIDE SEQUENCE [LARGE SCALE GENOMIC DNA]</scope>
    <source>
        <strain evidence="18 19">DSM 17706</strain>
    </source>
</reference>
<dbReference type="Gene3D" id="3.30.470.30">
    <property type="entry name" value="DNA ligase/mRNA capping enzyme"/>
    <property type="match status" value="1"/>
</dbReference>
<feature type="region of interest" description="Disordered" evidence="16">
    <location>
        <begin position="1"/>
        <end position="25"/>
    </location>
</feature>
<dbReference type="InterPro" id="IPR001357">
    <property type="entry name" value="BRCT_dom"/>
</dbReference>
<feature type="binding site" evidence="15">
    <location>
        <position position="339"/>
    </location>
    <ligand>
        <name>NAD(+)</name>
        <dbReference type="ChEBI" id="CHEBI:57540"/>
    </ligand>
</feature>
<dbReference type="SMART" id="SM00278">
    <property type="entry name" value="HhH1"/>
    <property type="match status" value="3"/>
</dbReference>
<dbReference type="InterPro" id="IPR003583">
    <property type="entry name" value="Hlx-hairpin-Hlx_DNA-bd_motif"/>
</dbReference>
<feature type="binding site" evidence="15">
    <location>
        <begin position="56"/>
        <end position="60"/>
    </location>
    <ligand>
        <name>NAD(+)</name>
        <dbReference type="ChEBI" id="CHEBI:57540"/>
    </ligand>
</feature>
<evidence type="ECO:0000313" key="19">
    <source>
        <dbReference type="Proteomes" id="UP000245137"/>
    </source>
</evidence>
<keyword evidence="5 15" id="KW-0235">DNA replication</keyword>
<feature type="binding site" evidence="15">
    <location>
        <position position="162"/>
    </location>
    <ligand>
        <name>NAD(+)</name>
        <dbReference type="ChEBI" id="CHEBI:57540"/>
    </ligand>
</feature>
<comment type="cofactor">
    <cofactor evidence="15">
        <name>Mg(2+)</name>
        <dbReference type="ChEBI" id="CHEBI:18420"/>
    </cofactor>
    <cofactor evidence="15">
        <name>Mn(2+)</name>
        <dbReference type="ChEBI" id="CHEBI:29035"/>
    </cofactor>
</comment>
<evidence type="ECO:0000256" key="15">
    <source>
        <dbReference type="HAMAP-Rule" id="MF_01588"/>
    </source>
</evidence>